<accession>A0A4Y2VGY0</accession>
<protein>
    <submittedName>
        <fullName evidence="1">Uncharacterized protein</fullName>
    </submittedName>
</protein>
<evidence type="ECO:0000313" key="1">
    <source>
        <dbReference type="EMBL" id="GBO23861.1"/>
    </source>
</evidence>
<dbReference type="Proteomes" id="UP000499080">
    <property type="component" value="Unassembled WGS sequence"/>
</dbReference>
<sequence>MNDEVINLSYPKVRWQHQNGARTESHFFPLDVINLQFPIIKQEVASCRPQAVMQKPIDTDIEGGYECGIEMIARSNFSKSEMKNHIGVPNNTRRQA</sequence>
<keyword evidence="2" id="KW-1185">Reference proteome</keyword>
<dbReference type="EMBL" id="BGPR01046894">
    <property type="protein sequence ID" value="GBO23861.1"/>
    <property type="molecule type" value="Genomic_DNA"/>
</dbReference>
<proteinExistence type="predicted"/>
<gene>
    <name evidence="1" type="ORF">AVEN_23110_1</name>
</gene>
<comment type="caution">
    <text evidence="1">The sequence shown here is derived from an EMBL/GenBank/DDBJ whole genome shotgun (WGS) entry which is preliminary data.</text>
</comment>
<reference evidence="1 2" key="1">
    <citation type="journal article" date="2019" name="Sci. Rep.">
        <title>Orb-weaving spider Araneus ventricosus genome elucidates the spidroin gene catalogue.</title>
        <authorList>
            <person name="Kono N."/>
            <person name="Nakamura H."/>
            <person name="Ohtoshi R."/>
            <person name="Moran D.A.P."/>
            <person name="Shinohara A."/>
            <person name="Yoshida Y."/>
            <person name="Fujiwara M."/>
            <person name="Mori M."/>
            <person name="Tomita M."/>
            <person name="Arakawa K."/>
        </authorList>
    </citation>
    <scope>NUCLEOTIDE SEQUENCE [LARGE SCALE GENOMIC DNA]</scope>
</reference>
<evidence type="ECO:0000313" key="2">
    <source>
        <dbReference type="Proteomes" id="UP000499080"/>
    </source>
</evidence>
<organism evidence="1 2">
    <name type="scientific">Araneus ventricosus</name>
    <name type="common">Orbweaver spider</name>
    <name type="synonym">Epeira ventricosa</name>
    <dbReference type="NCBI Taxonomy" id="182803"/>
    <lineage>
        <taxon>Eukaryota</taxon>
        <taxon>Metazoa</taxon>
        <taxon>Ecdysozoa</taxon>
        <taxon>Arthropoda</taxon>
        <taxon>Chelicerata</taxon>
        <taxon>Arachnida</taxon>
        <taxon>Araneae</taxon>
        <taxon>Araneomorphae</taxon>
        <taxon>Entelegynae</taxon>
        <taxon>Araneoidea</taxon>
        <taxon>Araneidae</taxon>
        <taxon>Araneus</taxon>
    </lineage>
</organism>
<dbReference type="AlphaFoldDB" id="A0A4Y2VGY0"/>
<name>A0A4Y2VGY0_ARAVE</name>